<evidence type="ECO:0000256" key="2">
    <source>
        <dbReference type="SAM" id="Phobius"/>
    </source>
</evidence>
<accession>A0AAD9Z1G4</accession>
<evidence type="ECO:0000313" key="3">
    <source>
        <dbReference type="EMBL" id="KAK3169865.1"/>
    </source>
</evidence>
<evidence type="ECO:0000313" key="4">
    <source>
        <dbReference type="Proteomes" id="UP001276659"/>
    </source>
</evidence>
<gene>
    <name evidence="3" type="ORF">OEA41_009249</name>
</gene>
<feature type="compositionally biased region" description="Polar residues" evidence="1">
    <location>
        <begin position="215"/>
        <end position="225"/>
    </location>
</feature>
<keyword evidence="2" id="KW-0472">Membrane</keyword>
<keyword evidence="2" id="KW-1133">Transmembrane helix</keyword>
<proteinExistence type="predicted"/>
<comment type="caution">
    <text evidence="3">The sequence shown here is derived from an EMBL/GenBank/DDBJ whole genome shotgun (WGS) entry which is preliminary data.</text>
</comment>
<dbReference type="AlphaFoldDB" id="A0AAD9Z1G4"/>
<protein>
    <submittedName>
        <fullName evidence="3">Uncharacterized protein</fullName>
    </submittedName>
</protein>
<feature type="compositionally biased region" description="Polar residues" evidence="1">
    <location>
        <begin position="199"/>
        <end position="208"/>
    </location>
</feature>
<reference evidence="3" key="1">
    <citation type="submission" date="2022-11" db="EMBL/GenBank/DDBJ databases">
        <title>Chromosomal genome sequence assembly and mating type (MAT) locus characterization of the leprose asexual lichenized fungus Lepraria neglecta (Nyl.) Erichsen.</title>
        <authorList>
            <person name="Allen J.L."/>
            <person name="Pfeffer B."/>
        </authorList>
    </citation>
    <scope>NUCLEOTIDE SEQUENCE</scope>
    <source>
        <strain evidence="3">Allen 5258</strain>
    </source>
</reference>
<feature type="transmembrane region" description="Helical" evidence="2">
    <location>
        <begin position="725"/>
        <end position="743"/>
    </location>
</feature>
<keyword evidence="4" id="KW-1185">Reference proteome</keyword>
<sequence>MAQGQCGQVGSVIESATIPYAPTALQAWGLDDIEHGEIIVYDQTIDYGSLFSNCTTQSNFNYGAAAHCDSGQTDSVCMSSQSQVWSSLRSLGQHCYPQLLFPFETLIEMVPAWSSCNKAPWVYDPPRALVPTAVLAGVPTKGPDPPITAAPASQISEPVAPMTLPPSRVPATGPAKTPPSVADPIDPEGSKTPALAGTQIGQFPTNDSPEPASSLGITLPQSGQSDPEADDAPSNTDSPLDEFPSNRDSRPVDPAPAQPRVSMPTFALNLGDGQTLSAALVDPTAVLVGDSTIEPGGPAVQVLGHQVSVDPAASDIVVDGEEHALPLQTSPSTIPTGAVVAGFGYGDSDSNIAGSPGPTTTLDGHFVQALPSGSGAILVDGQRINIGDPPTSVSGVRIALHENGDVVLGSLTISQFLPASPTVSYFTVGGQVLTFSQNQLEAPGTTLSPGNLGFDINGTSISLGSSALQIGTSIIPVSTPTTLPLEPIITAAGQLATILPAGLAIAGTTITPSGRAITISGTRISLGNSGLMVGTSTIALDVPSTPPLNLVFTAAGQLVTLLPTGVVVAGTLISANAPAITVSGTRMSFGSNGLVIGTSTIALTLPTLLGLSPVITTLGQTLTIDPNGVSVSGTMLRIGDPAITILGTPIALQSNEIVIGTSTLPFPNMEPSHTGGLADFIVGGLNGDFADSTTTSSPAALEDSSQVDTGSASDQEALQGLAAGLDYWSSGLVALTILLWFYMI</sequence>
<name>A0AAD9Z1G4_9LECA</name>
<dbReference type="EMBL" id="JASNWA010000009">
    <property type="protein sequence ID" value="KAK3169865.1"/>
    <property type="molecule type" value="Genomic_DNA"/>
</dbReference>
<evidence type="ECO:0000256" key="1">
    <source>
        <dbReference type="SAM" id="MobiDB-lite"/>
    </source>
</evidence>
<keyword evidence="2" id="KW-0812">Transmembrane</keyword>
<dbReference type="Proteomes" id="UP001276659">
    <property type="component" value="Unassembled WGS sequence"/>
</dbReference>
<feature type="region of interest" description="Disordered" evidence="1">
    <location>
        <begin position="141"/>
        <end position="261"/>
    </location>
</feature>
<organism evidence="3 4">
    <name type="scientific">Lepraria neglecta</name>
    <dbReference type="NCBI Taxonomy" id="209136"/>
    <lineage>
        <taxon>Eukaryota</taxon>
        <taxon>Fungi</taxon>
        <taxon>Dikarya</taxon>
        <taxon>Ascomycota</taxon>
        <taxon>Pezizomycotina</taxon>
        <taxon>Lecanoromycetes</taxon>
        <taxon>OSLEUM clade</taxon>
        <taxon>Lecanoromycetidae</taxon>
        <taxon>Lecanorales</taxon>
        <taxon>Lecanorineae</taxon>
        <taxon>Stereocaulaceae</taxon>
        <taxon>Lepraria</taxon>
    </lineage>
</organism>